<dbReference type="AlphaFoldDB" id="F4Q8V3"/>
<gene>
    <name evidence="1" type="ORF">DFA_09946</name>
</gene>
<sequence length="294" mass="35371">MIMTDLSFLILTSSCTQNRIYQVKWTCIKNLDFVTRYLRQCYDYPNNSIDFVEYQIEEHVENDIDNRMDIEMESDMKSDTDIDTDYLMYNSESYQVQCRDPDHHESSSKGYCQICNGVNYQEITFGKILDMFIKTYDTERKYFELIPQYPVFDQMHVDCLDPFKTLIVFNKEFYSYLEFKKKPTLFLEDILKVDASMLKVDNDFVFKHREFFSPNSNCEKSIVEEQEQPIDVLQYTQLLEKMEKWLKNESNSNIYRFCQFDKMDFVLDRDDTPDLFISTLEFFLKMSQQITIVC</sequence>
<reference evidence="2" key="1">
    <citation type="journal article" date="2011" name="Genome Res.">
        <title>Phylogeny-wide analysis of social amoeba genomes highlights ancient origins for complex intercellular communication.</title>
        <authorList>
            <person name="Heidel A.J."/>
            <person name="Lawal H.M."/>
            <person name="Felder M."/>
            <person name="Schilde C."/>
            <person name="Helps N.R."/>
            <person name="Tunggal B."/>
            <person name="Rivero F."/>
            <person name="John U."/>
            <person name="Schleicher M."/>
            <person name="Eichinger L."/>
            <person name="Platzer M."/>
            <person name="Noegel A.A."/>
            <person name="Schaap P."/>
            <person name="Gloeckner G."/>
        </authorList>
    </citation>
    <scope>NUCLEOTIDE SEQUENCE [LARGE SCALE GENOMIC DNA]</scope>
    <source>
        <strain evidence="2">SH3</strain>
    </source>
</reference>
<protein>
    <submittedName>
        <fullName evidence="1">Uncharacterized protein</fullName>
    </submittedName>
</protein>
<dbReference type="Proteomes" id="UP000007797">
    <property type="component" value="Unassembled WGS sequence"/>
</dbReference>
<evidence type="ECO:0000313" key="1">
    <source>
        <dbReference type="EMBL" id="EGG15122.1"/>
    </source>
</evidence>
<name>F4Q8V3_CACFS</name>
<keyword evidence="2" id="KW-1185">Reference proteome</keyword>
<evidence type="ECO:0000313" key="2">
    <source>
        <dbReference type="Proteomes" id="UP000007797"/>
    </source>
</evidence>
<dbReference type="RefSeq" id="XP_004351842.1">
    <property type="nucleotide sequence ID" value="XM_004351790.1"/>
</dbReference>
<organism evidence="1 2">
    <name type="scientific">Cavenderia fasciculata</name>
    <name type="common">Slime mold</name>
    <name type="synonym">Dictyostelium fasciculatum</name>
    <dbReference type="NCBI Taxonomy" id="261658"/>
    <lineage>
        <taxon>Eukaryota</taxon>
        <taxon>Amoebozoa</taxon>
        <taxon>Evosea</taxon>
        <taxon>Eumycetozoa</taxon>
        <taxon>Dictyostelia</taxon>
        <taxon>Acytosteliales</taxon>
        <taxon>Cavenderiaceae</taxon>
        <taxon>Cavenderia</taxon>
    </lineage>
</organism>
<dbReference type="KEGG" id="dfa:DFA_09946"/>
<accession>F4Q8V3</accession>
<dbReference type="EMBL" id="GL883026">
    <property type="protein sequence ID" value="EGG15122.1"/>
    <property type="molecule type" value="Genomic_DNA"/>
</dbReference>
<proteinExistence type="predicted"/>
<dbReference type="GeneID" id="14867344"/>